<dbReference type="Pfam" id="PF00646">
    <property type="entry name" value="F-box"/>
    <property type="match status" value="1"/>
</dbReference>
<name>A0ABP1RUT4_9HEXA</name>
<accession>A0ABP1RUT4</accession>
<dbReference type="Gene3D" id="1.20.1280.50">
    <property type="match status" value="1"/>
</dbReference>
<dbReference type="EMBL" id="CAXLJM020000111">
    <property type="protein sequence ID" value="CAL8136418.1"/>
    <property type="molecule type" value="Genomic_DNA"/>
</dbReference>
<keyword evidence="4" id="KW-1185">Reference proteome</keyword>
<feature type="region of interest" description="Disordered" evidence="1">
    <location>
        <begin position="471"/>
        <end position="502"/>
    </location>
</feature>
<evidence type="ECO:0000259" key="2">
    <source>
        <dbReference type="SMART" id="SM00256"/>
    </source>
</evidence>
<dbReference type="Proteomes" id="UP001642540">
    <property type="component" value="Unassembled WGS sequence"/>
</dbReference>
<dbReference type="CDD" id="cd09917">
    <property type="entry name" value="F-box_SF"/>
    <property type="match status" value="1"/>
</dbReference>
<dbReference type="InterPro" id="IPR001810">
    <property type="entry name" value="F-box_dom"/>
</dbReference>
<reference evidence="3 4" key="1">
    <citation type="submission" date="2024-08" db="EMBL/GenBank/DDBJ databases">
        <authorList>
            <person name="Cucini C."/>
            <person name="Frati F."/>
        </authorList>
    </citation>
    <scope>NUCLEOTIDE SEQUENCE [LARGE SCALE GENOMIC DNA]</scope>
</reference>
<organism evidence="3 4">
    <name type="scientific">Orchesella dallaii</name>
    <dbReference type="NCBI Taxonomy" id="48710"/>
    <lineage>
        <taxon>Eukaryota</taxon>
        <taxon>Metazoa</taxon>
        <taxon>Ecdysozoa</taxon>
        <taxon>Arthropoda</taxon>
        <taxon>Hexapoda</taxon>
        <taxon>Collembola</taxon>
        <taxon>Entomobryomorpha</taxon>
        <taxon>Entomobryoidea</taxon>
        <taxon>Orchesellidae</taxon>
        <taxon>Orchesellinae</taxon>
        <taxon>Orchesella</taxon>
    </lineage>
</organism>
<dbReference type="SUPFAM" id="SSF81383">
    <property type="entry name" value="F-box domain"/>
    <property type="match status" value="1"/>
</dbReference>
<feature type="domain" description="F-box" evidence="2">
    <location>
        <begin position="17"/>
        <end position="56"/>
    </location>
</feature>
<dbReference type="SUPFAM" id="SSF52047">
    <property type="entry name" value="RNI-like"/>
    <property type="match status" value="1"/>
</dbReference>
<evidence type="ECO:0000313" key="4">
    <source>
        <dbReference type="Proteomes" id="UP001642540"/>
    </source>
</evidence>
<feature type="compositionally biased region" description="Basic and acidic residues" evidence="1">
    <location>
        <begin position="471"/>
        <end position="489"/>
    </location>
</feature>
<protein>
    <recommendedName>
        <fullName evidence="2">F-box domain-containing protein</fullName>
    </recommendedName>
</protein>
<evidence type="ECO:0000313" key="3">
    <source>
        <dbReference type="EMBL" id="CAL8136418.1"/>
    </source>
</evidence>
<dbReference type="InterPro" id="IPR036047">
    <property type="entry name" value="F-box-like_dom_sf"/>
</dbReference>
<sequence length="515" mass="60444">MEQENIEEGKNSCLVLLPEIWEHIFNYLPPQDLISVINTCPEWSQLLTLRKPNFLFPMALPFLLPYIRRNTLLACRQVTKNFKKGVDSILSNHFSNSNKFFAYNRYKIQPRSTQVIERLRFRFTFVNGLHFIKSFGDLHSSNPFMTQSISILVGRTHYDSPSIKHMLCLHGENLLRLHLKCNYPNANHFNLNGESILDELAALLHLVPNLKSLKITTIPFIWPSTFAEATIPHFPILNNLEFLEVDDNNYLFIVKRIVHLYGSQIRILSCSGRLIEGCELRVQLPNVRKLCVNYVSLEALQSLASFKKGRLPLENIKFRMFHESVEAYEVLQAFGAFSESLKELELVCYPDFNEVREFYGNKSITNEREWKCEKVMKRLGVFTNLKIITTEWKIVRSKWFIEFLIGKCRGLRELYLFCEYEGVLDELEEFKRVIEQVGGVEKVEWWVWERGRFYLRKTMMMISSIPEVEKENATKAEDTSEDLELRNNEDFSEMSEASDEFRSDMKTSKFTCCYQ</sequence>
<gene>
    <name evidence="3" type="ORF">ODALV1_LOCUS26435</name>
</gene>
<evidence type="ECO:0000256" key="1">
    <source>
        <dbReference type="SAM" id="MobiDB-lite"/>
    </source>
</evidence>
<dbReference type="SMART" id="SM00256">
    <property type="entry name" value="FBOX"/>
    <property type="match status" value="1"/>
</dbReference>
<comment type="caution">
    <text evidence="3">The sequence shown here is derived from an EMBL/GenBank/DDBJ whole genome shotgun (WGS) entry which is preliminary data.</text>
</comment>
<proteinExistence type="predicted"/>